<dbReference type="PANTHER" id="PTHR47371:SF3">
    <property type="entry name" value="PHOSPHOGLYCEROL TRANSFERASE I"/>
    <property type="match status" value="1"/>
</dbReference>
<dbReference type="PANTHER" id="PTHR47371">
    <property type="entry name" value="LIPOTEICHOIC ACID SYNTHASE"/>
    <property type="match status" value="1"/>
</dbReference>
<sequence>MQSFIKKIDIITIVNKTLFALFMFFINFFLVNYSILDKIVNNGSKIAENIRILSFVLYVISVLAVSLYTTRILSRKFLLKLGIGYGIYAVTSYAIVVTRNLNNEGFKLFDLINNNFIQFNFLLTVLGMILIVYGFKYLMKLPYFNRYFRIGALDKVGNIYPLCLFLASFAANDFLLTDYILERNQVVITNNINSTAFQQYLLHSGGSIFITLTAFGVLSLIYFKGMSDARHNQASFSLVILTSSILSLIFNYTLQYGVKGDDRLLERYIFPGATLFQILSLFIVFMLIYLSINRYLLPTFLIISLGIILSLANGIKQGMRSEPLLVTDFVWLQEPKLLLSFVSKSAIILCISFLVTITVVYYLLRKRILVEKLVVKKRFRYSMISFLLIVSLSVFVVFKNEKNGKITEGIPVLSTVNNWEDITWMGFSVNARYKSLMYVWIKQLSKTLMEKPDDYSKDRISEIAKKYERRALEINKDRFEDIHDQTIIYVLSESFANPNRLPEVHLSENVIPNIESIKEKNTGGLMISNGYGGGTANMEFQTLTGLPFDNYSSATSVLYTEAVPNMKVFPTISNHFDSKNRIVIHPSGANNYNRKNIYKQLGFNKLIFSSDSNRQLKNVQYEGVSVSDETVYNNVLSNLNASESQFFSVITMQNHAPWSDPQPENVTATGDGLNDEENENLTSYARLLTHTDKSTMEFLEKLKNIDKKITVVFYGDHLPGLYPPSIFANNPSLQYETDYFIWSNFQEKKINYNFVAASDFIAELFEHTNSKVSPYYALLTDVLSTKNTSENKELTDEQAIAQEELRLIQYDISLGNAYIKKHKKFFKIGEEK</sequence>
<organism evidence="9 10">
    <name type="scientific">Streptococcus sanguinis</name>
    <dbReference type="NCBI Taxonomy" id="1305"/>
    <lineage>
        <taxon>Bacteria</taxon>
        <taxon>Bacillati</taxon>
        <taxon>Bacillota</taxon>
        <taxon>Bacilli</taxon>
        <taxon>Lactobacillales</taxon>
        <taxon>Streptococcaceae</taxon>
        <taxon>Streptococcus</taxon>
    </lineage>
</organism>
<feature type="transmembrane region" description="Helical" evidence="7">
    <location>
        <begin position="295"/>
        <end position="315"/>
    </location>
</feature>
<dbReference type="InterPro" id="IPR050448">
    <property type="entry name" value="OpgB/LTA_synthase_biosynth"/>
</dbReference>
<dbReference type="Proteomes" id="UP000272846">
    <property type="component" value="Unassembled WGS sequence"/>
</dbReference>
<gene>
    <name evidence="9" type="ORF">D8888_01430</name>
</gene>
<dbReference type="Pfam" id="PF00884">
    <property type="entry name" value="Sulfatase"/>
    <property type="match status" value="1"/>
</dbReference>
<feature type="transmembrane region" description="Helical" evidence="7">
    <location>
        <begin position="345"/>
        <end position="364"/>
    </location>
</feature>
<keyword evidence="6 7" id="KW-0472">Membrane</keyword>
<feature type="transmembrane region" description="Helical" evidence="7">
    <location>
        <begin position="201"/>
        <end position="223"/>
    </location>
</feature>
<dbReference type="EMBL" id="RJMK01000001">
    <property type="protein sequence ID" value="RSI09571.1"/>
    <property type="molecule type" value="Genomic_DNA"/>
</dbReference>
<protein>
    <submittedName>
        <fullName evidence="9">Sulfatase</fullName>
    </submittedName>
</protein>
<evidence type="ECO:0000256" key="6">
    <source>
        <dbReference type="ARBA" id="ARBA00023136"/>
    </source>
</evidence>
<feature type="transmembrane region" description="Helical" evidence="7">
    <location>
        <begin position="116"/>
        <end position="138"/>
    </location>
</feature>
<feature type="transmembrane region" description="Helical" evidence="7">
    <location>
        <begin position="235"/>
        <end position="256"/>
    </location>
</feature>
<dbReference type="InterPro" id="IPR017850">
    <property type="entry name" value="Alkaline_phosphatase_core_sf"/>
</dbReference>
<dbReference type="GO" id="GO:0005886">
    <property type="term" value="C:plasma membrane"/>
    <property type="evidence" value="ECO:0007669"/>
    <property type="project" value="UniProtKB-SubCell"/>
</dbReference>
<comment type="pathway">
    <text evidence="2">Cell wall biogenesis; lipoteichoic acid biosynthesis.</text>
</comment>
<feature type="domain" description="Sulfatase N-terminal" evidence="8">
    <location>
        <begin position="485"/>
        <end position="769"/>
    </location>
</feature>
<evidence type="ECO:0000256" key="1">
    <source>
        <dbReference type="ARBA" id="ARBA00004651"/>
    </source>
</evidence>
<evidence type="ECO:0000313" key="10">
    <source>
        <dbReference type="Proteomes" id="UP000272846"/>
    </source>
</evidence>
<dbReference type="Gene3D" id="3.40.720.10">
    <property type="entry name" value="Alkaline Phosphatase, subunit A"/>
    <property type="match status" value="1"/>
</dbReference>
<keyword evidence="3" id="KW-1003">Cell membrane</keyword>
<accession>A0AAE8KAB8</accession>
<keyword evidence="4 7" id="KW-0812">Transmembrane</keyword>
<proteinExistence type="predicted"/>
<dbReference type="CDD" id="cd16015">
    <property type="entry name" value="LTA_synthase"/>
    <property type="match status" value="1"/>
</dbReference>
<keyword evidence="5 7" id="KW-1133">Transmembrane helix</keyword>
<dbReference type="AlphaFoldDB" id="A0AAE8KAB8"/>
<feature type="transmembrane region" description="Helical" evidence="7">
    <location>
        <begin position="379"/>
        <end position="398"/>
    </location>
</feature>
<comment type="caution">
    <text evidence="9">The sequence shown here is derived from an EMBL/GenBank/DDBJ whole genome shotgun (WGS) entry which is preliminary data.</text>
</comment>
<reference evidence="9 10" key="1">
    <citation type="submission" date="2018-11" db="EMBL/GenBank/DDBJ databases">
        <title>Species Designations Belie Phenotypic and Genotypic Heterogeneity in Oral Streptococci.</title>
        <authorList>
            <person name="Velsko I."/>
        </authorList>
    </citation>
    <scope>NUCLEOTIDE SEQUENCE [LARGE SCALE GENOMIC DNA]</scope>
    <source>
        <strain evidence="9 10">KLC04</strain>
    </source>
</reference>
<comment type="subcellular location">
    <subcellularLocation>
        <location evidence="1">Cell membrane</location>
        <topology evidence="1">Multi-pass membrane protein</topology>
    </subcellularLocation>
</comment>
<evidence type="ECO:0000259" key="8">
    <source>
        <dbReference type="Pfam" id="PF00884"/>
    </source>
</evidence>
<feature type="transmembrane region" description="Helical" evidence="7">
    <location>
        <begin position="159"/>
        <end position="181"/>
    </location>
</feature>
<name>A0AAE8KAB8_STRSA</name>
<evidence type="ECO:0000256" key="3">
    <source>
        <dbReference type="ARBA" id="ARBA00022475"/>
    </source>
</evidence>
<evidence type="ECO:0000256" key="5">
    <source>
        <dbReference type="ARBA" id="ARBA00022989"/>
    </source>
</evidence>
<feature type="transmembrane region" description="Helical" evidence="7">
    <location>
        <begin position="268"/>
        <end position="288"/>
    </location>
</feature>
<evidence type="ECO:0000256" key="2">
    <source>
        <dbReference type="ARBA" id="ARBA00004936"/>
    </source>
</evidence>
<feature type="transmembrane region" description="Helical" evidence="7">
    <location>
        <begin position="12"/>
        <end position="30"/>
    </location>
</feature>
<feature type="transmembrane region" description="Helical" evidence="7">
    <location>
        <begin position="77"/>
        <end position="96"/>
    </location>
</feature>
<evidence type="ECO:0000256" key="7">
    <source>
        <dbReference type="SAM" id="Phobius"/>
    </source>
</evidence>
<evidence type="ECO:0000256" key="4">
    <source>
        <dbReference type="ARBA" id="ARBA00022692"/>
    </source>
</evidence>
<dbReference type="InterPro" id="IPR000917">
    <property type="entry name" value="Sulfatase_N"/>
</dbReference>
<feature type="transmembrane region" description="Helical" evidence="7">
    <location>
        <begin position="50"/>
        <end position="70"/>
    </location>
</feature>
<evidence type="ECO:0000313" key="9">
    <source>
        <dbReference type="EMBL" id="RSI09571.1"/>
    </source>
</evidence>